<keyword evidence="2" id="KW-1185">Reference proteome</keyword>
<reference evidence="2" key="1">
    <citation type="submission" date="2016-11" db="EMBL/GenBank/DDBJ databases">
        <authorList>
            <person name="Varghese N."/>
            <person name="Submissions S."/>
        </authorList>
    </citation>
    <scope>NUCLEOTIDE SEQUENCE [LARGE SCALE GENOMIC DNA]</scope>
    <source>
        <strain evidence="2">DSM 3071</strain>
    </source>
</reference>
<proteinExistence type="predicted"/>
<protein>
    <submittedName>
        <fullName evidence="1">Uncharacterized protein</fullName>
    </submittedName>
</protein>
<dbReference type="EMBL" id="FQXK01000005">
    <property type="protein sequence ID" value="SHH57052.1"/>
    <property type="molecule type" value="Genomic_DNA"/>
</dbReference>
<dbReference type="AlphaFoldDB" id="A0A1M5U203"/>
<evidence type="ECO:0000313" key="1">
    <source>
        <dbReference type="EMBL" id="SHH57052.1"/>
    </source>
</evidence>
<name>A0A1M5U203_BUTFI</name>
<organism evidence="1 2">
    <name type="scientific">Butyrivibrio fibrisolvens DSM 3071</name>
    <dbReference type="NCBI Taxonomy" id="1121131"/>
    <lineage>
        <taxon>Bacteria</taxon>
        <taxon>Bacillati</taxon>
        <taxon>Bacillota</taxon>
        <taxon>Clostridia</taxon>
        <taxon>Lachnospirales</taxon>
        <taxon>Lachnospiraceae</taxon>
        <taxon>Butyrivibrio</taxon>
    </lineage>
</organism>
<accession>A0A1M5U203</accession>
<dbReference type="OrthoDB" id="9811201at2"/>
<dbReference type="Proteomes" id="UP000184278">
    <property type="component" value="Unassembled WGS sequence"/>
</dbReference>
<evidence type="ECO:0000313" key="2">
    <source>
        <dbReference type="Proteomes" id="UP000184278"/>
    </source>
</evidence>
<sequence>MLADGLRHYKETEKGREIVSEKVERYAKEYAKEHVKEYAEDYAKEYAKKYVEENRISTLASNVEMLMKNTSFTLEQAFTNLEISDDDKVIITKIIQEHQS</sequence>
<gene>
    <name evidence="1" type="ORF">SAMN02745229_00696</name>
</gene>
<dbReference type="STRING" id="1121131.SAMN02745229_00696"/>